<dbReference type="AlphaFoldDB" id="D2R679"/>
<dbReference type="eggNOG" id="ENOG5030UKH">
    <property type="taxonomic scope" value="Bacteria"/>
</dbReference>
<dbReference type="Proteomes" id="UP000001887">
    <property type="component" value="Chromosome"/>
</dbReference>
<dbReference type="OrthoDB" id="282706at2"/>
<name>D2R679_PIRSD</name>
<sequence length="186" mass="20793">MQPIHATAQLNLRMQPLDRGDLFEDPLMEELESQELGEVTGGGTMMQESGEIDYCDIELELSDIERAVPLVCQFLEERGVPRGSKLTYHVGETAHEVPFGRMEGLAIYLNGTDLPEEVYSECDINFVFDEINRLIEGRGAILGHWQGPTETALYMYGTSAAAMREAITPFVAEYPLCQQSRFAQIA</sequence>
<dbReference type="KEGG" id="psl:Psta_0772"/>
<organism evidence="1 2">
    <name type="scientific">Pirellula staleyi (strain ATCC 27377 / DSM 6068 / ICPB 4128)</name>
    <name type="common">Pirella staleyi</name>
    <dbReference type="NCBI Taxonomy" id="530564"/>
    <lineage>
        <taxon>Bacteria</taxon>
        <taxon>Pseudomonadati</taxon>
        <taxon>Planctomycetota</taxon>
        <taxon>Planctomycetia</taxon>
        <taxon>Pirellulales</taxon>
        <taxon>Pirellulaceae</taxon>
        <taxon>Pirellula</taxon>
    </lineage>
</organism>
<dbReference type="EMBL" id="CP001848">
    <property type="protein sequence ID" value="ADB15457.1"/>
    <property type="molecule type" value="Genomic_DNA"/>
</dbReference>
<reference evidence="1 2" key="1">
    <citation type="journal article" date="2009" name="Stand. Genomic Sci.">
        <title>Complete genome sequence of Pirellula staleyi type strain (ATCC 27377).</title>
        <authorList>
            <person name="Clum A."/>
            <person name="Tindall B.J."/>
            <person name="Sikorski J."/>
            <person name="Ivanova N."/>
            <person name="Mavrommatis K."/>
            <person name="Lucas S."/>
            <person name="Glavina del Rio T."/>
            <person name="Nolan M."/>
            <person name="Chen F."/>
            <person name="Tice H."/>
            <person name="Pitluck S."/>
            <person name="Cheng J.F."/>
            <person name="Chertkov O."/>
            <person name="Brettin T."/>
            <person name="Han C."/>
            <person name="Detter J.C."/>
            <person name="Kuske C."/>
            <person name="Bruce D."/>
            <person name="Goodwin L."/>
            <person name="Ovchinikova G."/>
            <person name="Pati A."/>
            <person name="Mikhailova N."/>
            <person name="Chen A."/>
            <person name="Palaniappan K."/>
            <person name="Land M."/>
            <person name="Hauser L."/>
            <person name="Chang Y.J."/>
            <person name="Jeffries C.D."/>
            <person name="Chain P."/>
            <person name="Rohde M."/>
            <person name="Goker M."/>
            <person name="Bristow J."/>
            <person name="Eisen J.A."/>
            <person name="Markowitz V."/>
            <person name="Hugenholtz P."/>
            <person name="Kyrpides N.C."/>
            <person name="Klenk H.P."/>
            <person name="Lapidus A."/>
        </authorList>
    </citation>
    <scope>NUCLEOTIDE SEQUENCE [LARGE SCALE GENOMIC DNA]</scope>
    <source>
        <strain evidence="2">ATCC 27377 / DSM 6068 / ICPB 4128</strain>
    </source>
</reference>
<dbReference type="HOGENOM" id="CLU_1467432_0_0_0"/>
<protein>
    <submittedName>
        <fullName evidence="1">Uncharacterized protein</fullName>
    </submittedName>
</protein>
<dbReference type="STRING" id="530564.Psta_0772"/>
<accession>D2R679</accession>
<evidence type="ECO:0000313" key="2">
    <source>
        <dbReference type="Proteomes" id="UP000001887"/>
    </source>
</evidence>
<evidence type="ECO:0000313" key="1">
    <source>
        <dbReference type="EMBL" id="ADB15457.1"/>
    </source>
</evidence>
<gene>
    <name evidence="1" type="ordered locus">Psta_0772</name>
</gene>
<proteinExistence type="predicted"/>
<keyword evidence="2" id="KW-1185">Reference proteome</keyword>